<gene>
    <name evidence="3" type="ORF">AB2L27_19280</name>
</gene>
<proteinExistence type="predicted"/>
<feature type="domain" description="Putative regulatory protein FmdB zinc ribbon" evidence="2">
    <location>
        <begin position="1"/>
        <end position="41"/>
    </location>
</feature>
<feature type="region of interest" description="Disordered" evidence="1">
    <location>
        <begin position="57"/>
        <end position="76"/>
    </location>
</feature>
<dbReference type="RefSeq" id="WP_370443112.1">
    <property type="nucleotide sequence ID" value="NZ_JBGFTU010000033.1"/>
</dbReference>
<evidence type="ECO:0000313" key="4">
    <source>
        <dbReference type="Proteomes" id="UP001565927"/>
    </source>
</evidence>
<dbReference type="NCBIfam" id="TIGR02605">
    <property type="entry name" value="CxxC_CxxC_SSSS"/>
    <property type="match status" value="1"/>
</dbReference>
<evidence type="ECO:0000313" key="3">
    <source>
        <dbReference type="EMBL" id="MEZ0166903.1"/>
    </source>
</evidence>
<dbReference type="SMART" id="SM00834">
    <property type="entry name" value="CxxC_CXXC_SSSS"/>
    <property type="match status" value="1"/>
</dbReference>
<name>A0ABV4H5N6_9ACTN</name>
<dbReference type="InterPro" id="IPR013429">
    <property type="entry name" value="Regulatory_FmdB_Zinc_ribbon"/>
</dbReference>
<accession>A0ABV4H5N6</accession>
<organism evidence="3 4">
    <name type="scientific">Kineococcus halophytocola</name>
    <dbReference type="NCBI Taxonomy" id="3234027"/>
    <lineage>
        <taxon>Bacteria</taxon>
        <taxon>Bacillati</taxon>
        <taxon>Actinomycetota</taxon>
        <taxon>Actinomycetes</taxon>
        <taxon>Kineosporiales</taxon>
        <taxon>Kineosporiaceae</taxon>
        <taxon>Kineococcus</taxon>
    </lineage>
</organism>
<keyword evidence="4" id="KW-1185">Reference proteome</keyword>
<dbReference type="EMBL" id="JBGFTU010000033">
    <property type="protein sequence ID" value="MEZ0166903.1"/>
    <property type="molecule type" value="Genomic_DNA"/>
</dbReference>
<evidence type="ECO:0000256" key="1">
    <source>
        <dbReference type="SAM" id="MobiDB-lite"/>
    </source>
</evidence>
<comment type="caution">
    <text evidence="3">The sequence shown here is derived from an EMBL/GenBank/DDBJ whole genome shotgun (WGS) entry which is preliminary data.</text>
</comment>
<evidence type="ECO:0000259" key="2">
    <source>
        <dbReference type="SMART" id="SM00834"/>
    </source>
</evidence>
<protein>
    <submittedName>
        <fullName evidence="3">FmdB family zinc ribbon protein</fullName>
    </submittedName>
</protein>
<dbReference type="Proteomes" id="UP001565927">
    <property type="component" value="Unassembled WGS sequence"/>
</dbReference>
<sequence>MTTYAYRCSDHGQFDVHRPLGQAPPGTPCPTCAADCGRVFTAPLLSFGDPAARRLIESTQRSAHEPRVVTSLPPRR</sequence>
<feature type="compositionally biased region" description="Basic and acidic residues" evidence="1">
    <location>
        <begin position="57"/>
        <end position="67"/>
    </location>
</feature>
<dbReference type="Pfam" id="PF09723">
    <property type="entry name" value="Zn_ribbon_8"/>
    <property type="match status" value="1"/>
</dbReference>
<reference evidence="3 4" key="1">
    <citation type="submission" date="2024-07" db="EMBL/GenBank/DDBJ databases">
        <authorList>
            <person name="Thanompreechachai J."/>
            <person name="Duangmal K."/>
        </authorList>
    </citation>
    <scope>NUCLEOTIDE SEQUENCE [LARGE SCALE GENOMIC DNA]</scope>
    <source>
        <strain evidence="3 4">LSe6-4</strain>
    </source>
</reference>